<comment type="caution">
    <text evidence="8">The sequence shown here is derived from an EMBL/GenBank/DDBJ whole genome shotgun (WGS) entry which is preliminary data.</text>
</comment>
<evidence type="ECO:0000256" key="6">
    <source>
        <dbReference type="SAM" id="Phobius"/>
    </source>
</evidence>
<proteinExistence type="predicted"/>
<dbReference type="AlphaFoldDB" id="A0A2T5FU04"/>
<keyword evidence="4 6" id="KW-1133">Transmembrane helix</keyword>
<dbReference type="EMBL" id="NWBU01000017">
    <property type="protein sequence ID" value="PTQ07765.1"/>
    <property type="molecule type" value="Genomic_DNA"/>
</dbReference>
<keyword evidence="9" id="KW-1185">Reference proteome</keyword>
<dbReference type="Proteomes" id="UP000244162">
    <property type="component" value="Unassembled WGS sequence"/>
</dbReference>
<sequence length="461" mass="49682">MCVRREIAAIDDPPDPCRLQYPASPEAIVAALSLDASAENDALSSVYRRITIRLIPLLALCYFAAYLDRINVGFAKLTMLADLRLTEADFGLGAGLFFLGYVLFETPSNLLLAKIGARVWIARIMVTWGLLSALCMVATTAPQFHVLRFLLGVAEAGFLPGVLFYLSCWFPSHRRGRIFSLFLLGLPLSGVVGAPLSGWIMRHLDAQWALAGWQWLFLLEALPSIILGILVFVLLPASPDQAKWLTSGEKQLLREALAADEPAGAASHFAAGLRDWRIWLLGGVDFAILLTTYALGFWLPTLIKGAGVADPLMIGLYASVPNFMTLIAMILISRSSDRHRERRLHIMIPFAIGATAMALLPFFPHSLSGSLILLSVASAMVTGVVPVYFSIPATFLRGPAAAAGFALACSLANIAGLVSNSLIGFAVSSTGSAGSALWLFSAFLVIGIFLVKQLPPQLVNR</sequence>
<dbReference type="SUPFAM" id="SSF103473">
    <property type="entry name" value="MFS general substrate transporter"/>
    <property type="match status" value="1"/>
</dbReference>
<feature type="transmembrane region" description="Helical" evidence="6">
    <location>
        <begin position="146"/>
        <end position="166"/>
    </location>
</feature>
<feature type="transmembrane region" description="Helical" evidence="6">
    <location>
        <begin position="311"/>
        <end position="332"/>
    </location>
</feature>
<dbReference type="GO" id="GO:0022857">
    <property type="term" value="F:transmembrane transporter activity"/>
    <property type="evidence" value="ECO:0007669"/>
    <property type="project" value="InterPro"/>
</dbReference>
<dbReference type="GO" id="GO:0005886">
    <property type="term" value="C:plasma membrane"/>
    <property type="evidence" value="ECO:0007669"/>
    <property type="project" value="TreeGrafter"/>
</dbReference>
<evidence type="ECO:0000313" key="9">
    <source>
        <dbReference type="Proteomes" id="UP000244162"/>
    </source>
</evidence>
<evidence type="ECO:0000256" key="3">
    <source>
        <dbReference type="ARBA" id="ARBA00022692"/>
    </source>
</evidence>
<feature type="transmembrane region" description="Helical" evidence="6">
    <location>
        <begin position="369"/>
        <end position="389"/>
    </location>
</feature>
<feature type="domain" description="Major facilitator superfamily (MFS) profile" evidence="7">
    <location>
        <begin position="54"/>
        <end position="459"/>
    </location>
</feature>
<keyword evidence="3 6" id="KW-0812">Transmembrane</keyword>
<dbReference type="PANTHER" id="PTHR43791:SF36">
    <property type="entry name" value="TRANSPORTER, PUTATIVE (AFU_ORTHOLOGUE AFUA_6G08340)-RELATED"/>
    <property type="match status" value="1"/>
</dbReference>
<feature type="transmembrane region" description="Helical" evidence="6">
    <location>
        <begin position="50"/>
        <end position="70"/>
    </location>
</feature>
<dbReference type="FunFam" id="1.20.1250.20:FF:000018">
    <property type="entry name" value="MFS transporter permease"/>
    <property type="match status" value="1"/>
</dbReference>
<keyword evidence="5 6" id="KW-0472">Membrane</keyword>
<evidence type="ECO:0000256" key="4">
    <source>
        <dbReference type="ARBA" id="ARBA00022989"/>
    </source>
</evidence>
<dbReference type="CDD" id="cd17319">
    <property type="entry name" value="MFS_ExuT_GudP_like"/>
    <property type="match status" value="1"/>
</dbReference>
<organism evidence="8 9">
    <name type="scientific">Sphingomonas oleivorans</name>
    <dbReference type="NCBI Taxonomy" id="1735121"/>
    <lineage>
        <taxon>Bacteria</taxon>
        <taxon>Pseudomonadati</taxon>
        <taxon>Pseudomonadota</taxon>
        <taxon>Alphaproteobacteria</taxon>
        <taxon>Sphingomonadales</taxon>
        <taxon>Sphingomonadaceae</taxon>
        <taxon>Sphingomonas</taxon>
    </lineage>
</organism>
<dbReference type="PROSITE" id="PS50850">
    <property type="entry name" value="MFS"/>
    <property type="match status" value="1"/>
</dbReference>
<dbReference type="InterPro" id="IPR011701">
    <property type="entry name" value="MFS"/>
</dbReference>
<keyword evidence="2" id="KW-0813">Transport</keyword>
<name>A0A2T5FU04_9SPHN</name>
<feature type="transmembrane region" description="Helical" evidence="6">
    <location>
        <begin position="344"/>
        <end position="363"/>
    </location>
</feature>
<feature type="transmembrane region" description="Helical" evidence="6">
    <location>
        <begin position="90"/>
        <end position="113"/>
    </location>
</feature>
<feature type="transmembrane region" description="Helical" evidence="6">
    <location>
        <begin position="213"/>
        <end position="235"/>
    </location>
</feature>
<dbReference type="OrthoDB" id="9773957at2"/>
<feature type="transmembrane region" description="Helical" evidence="6">
    <location>
        <begin position="278"/>
        <end position="299"/>
    </location>
</feature>
<dbReference type="InterPro" id="IPR020846">
    <property type="entry name" value="MFS_dom"/>
</dbReference>
<feature type="transmembrane region" description="Helical" evidence="6">
    <location>
        <begin position="401"/>
        <end position="427"/>
    </location>
</feature>
<evidence type="ECO:0000259" key="7">
    <source>
        <dbReference type="PROSITE" id="PS50850"/>
    </source>
</evidence>
<dbReference type="InterPro" id="IPR036259">
    <property type="entry name" value="MFS_trans_sf"/>
</dbReference>
<dbReference type="PANTHER" id="PTHR43791">
    <property type="entry name" value="PERMEASE-RELATED"/>
    <property type="match status" value="1"/>
</dbReference>
<comment type="subcellular location">
    <subcellularLocation>
        <location evidence="1">Membrane</location>
        <topology evidence="1">Multi-pass membrane protein</topology>
    </subcellularLocation>
</comment>
<protein>
    <submittedName>
        <fullName evidence="8">MFS transporter</fullName>
    </submittedName>
</protein>
<feature type="transmembrane region" description="Helical" evidence="6">
    <location>
        <begin position="433"/>
        <end position="451"/>
    </location>
</feature>
<reference evidence="8 9" key="1">
    <citation type="submission" date="2017-09" db="EMBL/GenBank/DDBJ databases">
        <title>Sphingomonas panjinensis sp.nov., isolated from oil-contaminated soil.</title>
        <authorList>
            <person name="Wang L."/>
            <person name="Chen L."/>
        </authorList>
    </citation>
    <scope>NUCLEOTIDE SEQUENCE [LARGE SCALE GENOMIC DNA]</scope>
    <source>
        <strain evidence="8 9">FW-11</strain>
    </source>
</reference>
<evidence type="ECO:0000256" key="2">
    <source>
        <dbReference type="ARBA" id="ARBA00022448"/>
    </source>
</evidence>
<dbReference type="Gene3D" id="1.20.1250.20">
    <property type="entry name" value="MFS general substrate transporter like domains"/>
    <property type="match status" value="2"/>
</dbReference>
<feature type="transmembrane region" description="Helical" evidence="6">
    <location>
        <begin position="120"/>
        <end position="140"/>
    </location>
</feature>
<evidence type="ECO:0000256" key="5">
    <source>
        <dbReference type="ARBA" id="ARBA00023136"/>
    </source>
</evidence>
<evidence type="ECO:0000256" key="1">
    <source>
        <dbReference type="ARBA" id="ARBA00004141"/>
    </source>
</evidence>
<dbReference type="Pfam" id="PF07690">
    <property type="entry name" value="MFS_1"/>
    <property type="match status" value="1"/>
</dbReference>
<feature type="transmembrane region" description="Helical" evidence="6">
    <location>
        <begin position="178"/>
        <end position="201"/>
    </location>
</feature>
<accession>A0A2T5FU04</accession>
<gene>
    <name evidence="8" type="ORF">CLG96_16565</name>
</gene>
<evidence type="ECO:0000313" key="8">
    <source>
        <dbReference type="EMBL" id="PTQ07765.1"/>
    </source>
</evidence>